<proteinExistence type="predicted"/>
<protein>
    <submittedName>
        <fullName evidence="2">Uncharacterized protein</fullName>
    </submittedName>
</protein>
<feature type="compositionally biased region" description="Basic and acidic residues" evidence="1">
    <location>
        <begin position="56"/>
        <end position="73"/>
    </location>
</feature>
<name>A0ABR0KGZ3_9EURO</name>
<dbReference type="EMBL" id="JAVRRG010000024">
    <property type="protein sequence ID" value="KAK5096099.1"/>
    <property type="molecule type" value="Genomic_DNA"/>
</dbReference>
<evidence type="ECO:0000313" key="2">
    <source>
        <dbReference type="EMBL" id="KAK5096099.1"/>
    </source>
</evidence>
<dbReference type="Proteomes" id="UP001345013">
    <property type="component" value="Unassembled WGS sequence"/>
</dbReference>
<gene>
    <name evidence="2" type="ORF">LTR24_002799</name>
</gene>
<accession>A0ABR0KGZ3</accession>
<feature type="compositionally biased region" description="Polar residues" evidence="1">
    <location>
        <begin position="155"/>
        <end position="171"/>
    </location>
</feature>
<comment type="caution">
    <text evidence="2">The sequence shown here is derived from an EMBL/GenBank/DDBJ whole genome shotgun (WGS) entry which is preliminary data.</text>
</comment>
<feature type="compositionally biased region" description="Low complexity" evidence="1">
    <location>
        <begin position="188"/>
        <end position="205"/>
    </location>
</feature>
<sequence length="232" mass="25692">MPPTPTPYQGYQPQPSPMMYNHHGPQFAAFDAGTKGTKIHEDSLPPMPSWNNAQTRKVEDHSQPRGSDMEMERMLPQSPVREQPSGQPQPYRSPVREQPYGQARPYGSDLGAQRLDQRGGAHDYYDTPLSPAPTYYSTTPAAAATLPPSNRDRFSPQQNYHNTSYNSTFSPSLAPYPSSRDSTQFTPQSNATPSASSYSPYQSPPLQHNDGVRPPSLLQVGRKPVAGSYREV</sequence>
<organism evidence="2 3">
    <name type="scientific">Lithohypha guttulata</name>
    <dbReference type="NCBI Taxonomy" id="1690604"/>
    <lineage>
        <taxon>Eukaryota</taxon>
        <taxon>Fungi</taxon>
        <taxon>Dikarya</taxon>
        <taxon>Ascomycota</taxon>
        <taxon>Pezizomycotina</taxon>
        <taxon>Eurotiomycetes</taxon>
        <taxon>Chaetothyriomycetidae</taxon>
        <taxon>Chaetothyriales</taxon>
        <taxon>Trichomeriaceae</taxon>
        <taxon>Lithohypha</taxon>
    </lineage>
</organism>
<keyword evidence="3" id="KW-1185">Reference proteome</keyword>
<feature type="compositionally biased region" description="Low complexity" evidence="1">
    <location>
        <begin position="7"/>
        <end position="20"/>
    </location>
</feature>
<feature type="compositionally biased region" description="Low complexity" evidence="1">
    <location>
        <begin position="127"/>
        <end position="148"/>
    </location>
</feature>
<evidence type="ECO:0000256" key="1">
    <source>
        <dbReference type="SAM" id="MobiDB-lite"/>
    </source>
</evidence>
<evidence type="ECO:0000313" key="3">
    <source>
        <dbReference type="Proteomes" id="UP001345013"/>
    </source>
</evidence>
<feature type="region of interest" description="Disordered" evidence="1">
    <location>
        <begin position="1"/>
        <end position="232"/>
    </location>
</feature>
<reference evidence="2 3" key="1">
    <citation type="submission" date="2023-08" db="EMBL/GenBank/DDBJ databases">
        <title>Black Yeasts Isolated from many extreme environments.</title>
        <authorList>
            <person name="Coleine C."/>
            <person name="Stajich J.E."/>
            <person name="Selbmann L."/>
        </authorList>
    </citation>
    <scope>NUCLEOTIDE SEQUENCE [LARGE SCALE GENOMIC DNA]</scope>
    <source>
        <strain evidence="2 3">CCFEE 5885</strain>
    </source>
</reference>
<feature type="compositionally biased region" description="Basic and acidic residues" evidence="1">
    <location>
        <begin position="115"/>
        <end position="125"/>
    </location>
</feature>